<evidence type="ECO:0000313" key="2">
    <source>
        <dbReference type="Proteomes" id="UP000828048"/>
    </source>
</evidence>
<keyword evidence="2" id="KW-1185">Reference proteome</keyword>
<sequence>MSNTFSVPIIVYVGGRVVGNSNNPTYEGGRPILLEVRRDSSLASLQHLIQNVAATPPGLMKITYCYPIVSHPHPISYIGVEVVDDGGVNTIFSVANDTPGYTPTLYVESVENFPNQYDTVPVHTSSRRRSKGESSRHRQSIINDMPNSADERNEAEEDYLIGDQHEYEATGYNDECEHGNDEFEHGDDEDADYSSNSSEEDVDAGLKAGDDDEDATDVFEPPSMLTQDTWTNIIDPSPPMPTGSQIGRDGSDFIRGQIFSSKEEVKYSVQKYSMRRNCAVKAERSSPTVLVYRCNNEEPCQWRLRAVKNIDTEEWEITRYAGPHTCVSRNVSQDHANLTARYMVRHITTILKKDASTKIKVLQEIIKIATESFNPSYAKTWAAKTLAIGDIYGNWDESYAELPRYLAAVKVRNPGTEYVINTTESNIPRCAIFIRVFWAFGPAIEAFKHCRPVLSVDGTFLTGKYKAVMLIAVSQDAENECVPIAFAIVEKEDVENWGWFLNCIRCFVTMRKNLCLISNRAAGLMSYMPTDHLWRPPYVYHRYCARHIGANFMKRYNKKVDIQVKVTAMEV</sequence>
<accession>A0ACB7XCH2</accession>
<evidence type="ECO:0000313" key="1">
    <source>
        <dbReference type="EMBL" id="KAH7838261.1"/>
    </source>
</evidence>
<dbReference type="EMBL" id="CM037156">
    <property type="protein sequence ID" value="KAH7838261.1"/>
    <property type="molecule type" value="Genomic_DNA"/>
</dbReference>
<proteinExistence type="predicted"/>
<dbReference type="Proteomes" id="UP000828048">
    <property type="component" value="Chromosome 6"/>
</dbReference>
<reference evidence="1 2" key="1">
    <citation type="journal article" date="2021" name="Hortic Res">
        <title>High-quality reference genome and annotation aids understanding of berry development for evergreen blueberry (Vaccinium darrowii).</title>
        <authorList>
            <person name="Yu J."/>
            <person name="Hulse-Kemp A.M."/>
            <person name="Babiker E."/>
            <person name="Staton M."/>
        </authorList>
    </citation>
    <scope>NUCLEOTIDE SEQUENCE [LARGE SCALE GENOMIC DNA]</scope>
    <source>
        <strain evidence="2">cv. NJ 8807/NJ 8810</strain>
        <tissue evidence="1">Young leaf</tissue>
    </source>
</reference>
<gene>
    <name evidence="1" type="ORF">Vadar_024154</name>
</gene>
<organism evidence="1 2">
    <name type="scientific">Vaccinium darrowii</name>
    <dbReference type="NCBI Taxonomy" id="229202"/>
    <lineage>
        <taxon>Eukaryota</taxon>
        <taxon>Viridiplantae</taxon>
        <taxon>Streptophyta</taxon>
        <taxon>Embryophyta</taxon>
        <taxon>Tracheophyta</taxon>
        <taxon>Spermatophyta</taxon>
        <taxon>Magnoliopsida</taxon>
        <taxon>eudicotyledons</taxon>
        <taxon>Gunneridae</taxon>
        <taxon>Pentapetalae</taxon>
        <taxon>asterids</taxon>
        <taxon>Ericales</taxon>
        <taxon>Ericaceae</taxon>
        <taxon>Vaccinioideae</taxon>
        <taxon>Vaccinieae</taxon>
        <taxon>Vaccinium</taxon>
    </lineage>
</organism>
<name>A0ACB7XCH2_9ERIC</name>
<protein>
    <submittedName>
        <fullName evidence="1">Uncharacterized protein</fullName>
    </submittedName>
</protein>
<comment type="caution">
    <text evidence="1">The sequence shown here is derived from an EMBL/GenBank/DDBJ whole genome shotgun (WGS) entry which is preliminary data.</text>
</comment>